<reference evidence="2" key="1">
    <citation type="journal article" date="2019" name="Int. J. Syst. Evol. Microbiol.">
        <title>The Global Catalogue of Microorganisms (GCM) 10K type strain sequencing project: providing services to taxonomists for standard genome sequencing and annotation.</title>
        <authorList>
            <consortium name="The Broad Institute Genomics Platform"/>
            <consortium name="The Broad Institute Genome Sequencing Center for Infectious Disease"/>
            <person name="Wu L."/>
            <person name="Ma J."/>
        </authorList>
    </citation>
    <scope>NUCLEOTIDE SEQUENCE [LARGE SCALE GENOMIC DNA]</scope>
    <source>
        <strain evidence="2">Q85</strain>
    </source>
</reference>
<dbReference type="RefSeq" id="WP_380940684.1">
    <property type="nucleotide sequence ID" value="NZ_JBHUFC010000003.1"/>
</dbReference>
<sequence>MSLLLLIIGCVAGGLLWQEVRRLREWVEMLEAYAVVQTVPAEVDVPRTACIPPEP</sequence>
<evidence type="ECO:0000313" key="2">
    <source>
        <dbReference type="Proteomes" id="UP001597283"/>
    </source>
</evidence>
<name>A0ABW4NE61_9SPHN</name>
<comment type="caution">
    <text evidence="1">The sequence shown here is derived from an EMBL/GenBank/DDBJ whole genome shotgun (WGS) entry which is preliminary data.</text>
</comment>
<keyword evidence="2" id="KW-1185">Reference proteome</keyword>
<gene>
    <name evidence="1" type="ORF">ACFSC3_12020</name>
</gene>
<proteinExistence type="predicted"/>
<accession>A0ABW4NE61</accession>
<dbReference type="Proteomes" id="UP001597283">
    <property type="component" value="Unassembled WGS sequence"/>
</dbReference>
<organism evidence="1 2">
    <name type="scientific">Sphingomonas floccifaciens</name>
    <dbReference type="NCBI Taxonomy" id="1844115"/>
    <lineage>
        <taxon>Bacteria</taxon>
        <taxon>Pseudomonadati</taxon>
        <taxon>Pseudomonadota</taxon>
        <taxon>Alphaproteobacteria</taxon>
        <taxon>Sphingomonadales</taxon>
        <taxon>Sphingomonadaceae</taxon>
        <taxon>Sphingomonas</taxon>
    </lineage>
</organism>
<evidence type="ECO:0000313" key="1">
    <source>
        <dbReference type="EMBL" id="MFD1788299.1"/>
    </source>
</evidence>
<protein>
    <submittedName>
        <fullName evidence="1">Uncharacterized protein</fullName>
    </submittedName>
</protein>
<dbReference type="EMBL" id="JBHUFC010000003">
    <property type="protein sequence ID" value="MFD1788299.1"/>
    <property type="molecule type" value="Genomic_DNA"/>
</dbReference>